<protein>
    <submittedName>
        <fullName evidence="1">Uncharacterized protein</fullName>
    </submittedName>
</protein>
<comment type="caution">
    <text evidence="1">The sequence shown here is derived from an EMBL/GenBank/DDBJ whole genome shotgun (WGS) entry which is preliminary data.</text>
</comment>
<reference evidence="1" key="1">
    <citation type="journal article" date="2020" name="mSystems">
        <title>Genome- and Community-Level Interaction Insights into Carbon Utilization and Element Cycling Functions of Hydrothermarchaeota in Hydrothermal Sediment.</title>
        <authorList>
            <person name="Zhou Z."/>
            <person name="Liu Y."/>
            <person name="Xu W."/>
            <person name="Pan J."/>
            <person name="Luo Z.H."/>
            <person name="Li M."/>
        </authorList>
    </citation>
    <scope>NUCLEOTIDE SEQUENCE [LARGE SCALE GENOMIC DNA]</scope>
    <source>
        <strain evidence="1">SpSt-1179</strain>
    </source>
</reference>
<evidence type="ECO:0000313" key="1">
    <source>
        <dbReference type="EMBL" id="HDP78671.1"/>
    </source>
</evidence>
<gene>
    <name evidence="1" type="ORF">ENN47_10925</name>
</gene>
<dbReference type="EMBL" id="DSBT01000340">
    <property type="protein sequence ID" value="HDP78671.1"/>
    <property type="molecule type" value="Genomic_DNA"/>
</dbReference>
<dbReference type="AlphaFoldDB" id="A0A7C1CXY7"/>
<sequence>MRTEREIEFIYENHENIVREDTGFPSLAITGTRADTGKKLRIISGEASVNTPKQELIIQDLQSEKIWLKIRDGRFVSFRTKFYECDIDEVEPLFQ</sequence>
<name>A0A7C1CXY7_9BACT</name>
<dbReference type="Proteomes" id="UP000886198">
    <property type="component" value="Unassembled WGS sequence"/>
</dbReference>
<organism evidence="1">
    <name type="scientific">Mesotoga infera</name>
    <dbReference type="NCBI Taxonomy" id="1236046"/>
    <lineage>
        <taxon>Bacteria</taxon>
        <taxon>Thermotogati</taxon>
        <taxon>Thermotogota</taxon>
        <taxon>Thermotogae</taxon>
        <taxon>Kosmotogales</taxon>
        <taxon>Kosmotogaceae</taxon>
        <taxon>Mesotoga</taxon>
    </lineage>
</organism>
<accession>A0A7C1CXY7</accession>
<proteinExistence type="predicted"/>